<dbReference type="InterPro" id="IPR045242">
    <property type="entry name" value="Syntaxin"/>
</dbReference>
<protein>
    <recommendedName>
        <fullName evidence="3">t-SNARE coiled-coil homology domain-containing protein</fullName>
    </recommendedName>
</protein>
<keyword evidence="2" id="KW-0812">Transmembrane</keyword>
<dbReference type="Proteomes" id="UP001162131">
    <property type="component" value="Unassembled WGS sequence"/>
</dbReference>
<evidence type="ECO:0000256" key="1">
    <source>
        <dbReference type="ARBA" id="ARBA00009063"/>
    </source>
</evidence>
<evidence type="ECO:0000313" key="5">
    <source>
        <dbReference type="Proteomes" id="UP001162131"/>
    </source>
</evidence>
<dbReference type="Pfam" id="PF14523">
    <property type="entry name" value="Syntaxin_2"/>
    <property type="match status" value="1"/>
</dbReference>
<dbReference type="GO" id="GO:0005484">
    <property type="term" value="F:SNAP receptor activity"/>
    <property type="evidence" value="ECO:0007669"/>
    <property type="project" value="TreeGrafter"/>
</dbReference>
<keyword evidence="2" id="KW-1133">Transmembrane helix</keyword>
<dbReference type="SUPFAM" id="SSF47661">
    <property type="entry name" value="t-snare proteins"/>
    <property type="match status" value="1"/>
</dbReference>
<dbReference type="EMBL" id="CAJZBQ010000050">
    <property type="protein sequence ID" value="CAG9329907.1"/>
    <property type="molecule type" value="Genomic_DNA"/>
</dbReference>
<dbReference type="InterPro" id="IPR006011">
    <property type="entry name" value="Syntaxin_N"/>
</dbReference>
<evidence type="ECO:0000313" key="4">
    <source>
        <dbReference type="EMBL" id="CAG9329907.1"/>
    </source>
</evidence>
<feature type="transmembrane region" description="Helical" evidence="2">
    <location>
        <begin position="214"/>
        <end position="237"/>
    </location>
</feature>
<dbReference type="Gene3D" id="1.20.58.70">
    <property type="match status" value="1"/>
</dbReference>
<dbReference type="GO" id="GO:0006906">
    <property type="term" value="P:vesicle fusion"/>
    <property type="evidence" value="ECO:0007669"/>
    <property type="project" value="TreeGrafter"/>
</dbReference>
<comment type="caution">
    <text evidence="4">The sequence shown here is derived from an EMBL/GenBank/DDBJ whole genome shotgun (WGS) entry which is preliminary data.</text>
</comment>
<dbReference type="GO" id="GO:0012505">
    <property type="term" value="C:endomembrane system"/>
    <property type="evidence" value="ECO:0007669"/>
    <property type="project" value="TreeGrafter"/>
</dbReference>
<reference evidence="4" key="1">
    <citation type="submission" date="2021-09" db="EMBL/GenBank/DDBJ databases">
        <authorList>
            <consortium name="AG Swart"/>
            <person name="Singh M."/>
            <person name="Singh A."/>
            <person name="Seah K."/>
            <person name="Emmerich C."/>
        </authorList>
    </citation>
    <scope>NUCLEOTIDE SEQUENCE</scope>
    <source>
        <strain evidence="4">ATCC30299</strain>
    </source>
</reference>
<evidence type="ECO:0000259" key="3">
    <source>
        <dbReference type="PROSITE" id="PS50192"/>
    </source>
</evidence>
<dbReference type="GO" id="GO:0000149">
    <property type="term" value="F:SNARE binding"/>
    <property type="evidence" value="ECO:0007669"/>
    <property type="project" value="TreeGrafter"/>
</dbReference>
<organism evidence="4 5">
    <name type="scientific">Blepharisma stoltei</name>
    <dbReference type="NCBI Taxonomy" id="1481888"/>
    <lineage>
        <taxon>Eukaryota</taxon>
        <taxon>Sar</taxon>
        <taxon>Alveolata</taxon>
        <taxon>Ciliophora</taxon>
        <taxon>Postciliodesmatophora</taxon>
        <taxon>Heterotrichea</taxon>
        <taxon>Heterotrichida</taxon>
        <taxon>Blepharismidae</taxon>
        <taxon>Blepharisma</taxon>
    </lineage>
</organism>
<name>A0AAU9JZ94_9CILI</name>
<dbReference type="PANTHER" id="PTHR19957:SF38">
    <property type="entry name" value="LD27581P"/>
    <property type="match status" value="1"/>
</dbReference>
<accession>A0AAU9JZ94</accession>
<evidence type="ECO:0000256" key="2">
    <source>
        <dbReference type="SAM" id="Phobius"/>
    </source>
</evidence>
<feature type="domain" description="T-SNARE coiled-coil homology" evidence="3">
    <location>
        <begin position="141"/>
        <end position="203"/>
    </location>
</feature>
<dbReference type="Gene3D" id="1.20.5.110">
    <property type="match status" value="1"/>
</dbReference>
<dbReference type="PROSITE" id="PS50192">
    <property type="entry name" value="T_SNARE"/>
    <property type="match status" value="1"/>
</dbReference>
<dbReference type="SMART" id="SM00397">
    <property type="entry name" value="t_SNARE"/>
    <property type="match status" value="1"/>
</dbReference>
<dbReference type="GO" id="GO:0031201">
    <property type="term" value="C:SNARE complex"/>
    <property type="evidence" value="ECO:0007669"/>
    <property type="project" value="TreeGrafter"/>
</dbReference>
<gene>
    <name evidence="4" type="ORF">BSTOLATCC_MIC50023</name>
</gene>
<proteinExistence type="inferred from homology"/>
<dbReference type="InterPro" id="IPR010989">
    <property type="entry name" value="SNARE"/>
</dbReference>
<keyword evidence="2" id="KW-0472">Membrane</keyword>
<dbReference type="GO" id="GO:0006886">
    <property type="term" value="P:intracellular protein transport"/>
    <property type="evidence" value="ECO:0007669"/>
    <property type="project" value="TreeGrafter"/>
</dbReference>
<dbReference type="InterPro" id="IPR000727">
    <property type="entry name" value="T_SNARE_dom"/>
</dbReference>
<comment type="similarity">
    <text evidence="1">Belongs to the syntaxin family.</text>
</comment>
<sequence>MSTNSKGQSFLLDHAQMVRDFQHHVKKLKDHSNHIGTSKDNNELRLAIAAEKESAMNLCQEILDAFKTQPPNRAEKLQHDKLTKEFEALSKQFTLICRGLVEKQKTIIIEEEKERSSRSVEQSKDTIHSSDFKSVGGLEDSLLNRSRVEELEVLEKDMEVVNQMFKDVAVMANEQGVLIDEAVENVDTAVKETGRAEEELVKAEKYQKKSKRKVLCILGIVAIVVIVLLGIVLATIVF</sequence>
<dbReference type="AlphaFoldDB" id="A0AAU9JZ94"/>
<keyword evidence="5" id="KW-1185">Reference proteome</keyword>
<dbReference type="GO" id="GO:0048278">
    <property type="term" value="P:vesicle docking"/>
    <property type="evidence" value="ECO:0007669"/>
    <property type="project" value="TreeGrafter"/>
</dbReference>
<dbReference type="PANTHER" id="PTHR19957">
    <property type="entry name" value="SYNTAXIN"/>
    <property type="match status" value="1"/>
</dbReference>
<dbReference type="Pfam" id="PF05739">
    <property type="entry name" value="SNARE"/>
    <property type="match status" value="1"/>
</dbReference>